<dbReference type="AlphaFoldDB" id="A0A2W5KZ60"/>
<accession>A0A2W5KZ60</accession>
<proteinExistence type="predicted"/>
<feature type="chain" id="PRO_5016137816" evidence="1">
    <location>
        <begin position="21"/>
        <end position="127"/>
    </location>
</feature>
<protein>
    <submittedName>
        <fullName evidence="2">Uncharacterized protein</fullName>
    </submittedName>
</protein>
<name>A0A2W5KZ60_SPHMC</name>
<sequence length="127" mass="13167">MFKNLFLSVLMLVAAVPAAAQNDPAQASALAAKLAEGLQSSVGQDFGGGLKIHAVVSEANMLVFTVIGPDGWRAGITPEMVSDALVGGFCKEMPQFFDMALLMRVDSIDGGSLLKGPRVEACPATAE</sequence>
<comment type="caution">
    <text evidence="2">The sequence shown here is derived from an EMBL/GenBank/DDBJ whole genome shotgun (WGS) entry which is preliminary data.</text>
</comment>
<evidence type="ECO:0000313" key="2">
    <source>
        <dbReference type="EMBL" id="PZQ21294.1"/>
    </source>
</evidence>
<organism evidence="2 3">
    <name type="scientific">Sphingopyxis macrogoltabida</name>
    <name type="common">Sphingomonas macrogoltabidus</name>
    <dbReference type="NCBI Taxonomy" id="33050"/>
    <lineage>
        <taxon>Bacteria</taxon>
        <taxon>Pseudomonadati</taxon>
        <taxon>Pseudomonadota</taxon>
        <taxon>Alphaproteobacteria</taxon>
        <taxon>Sphingomonadales</taxon>
        <taxon>Sphingomonadaceae</taxon>
        <taxon>Sphingopyxis</taxon>
    </lineage>
</organism>
<evidence type="ECO:0000313" key="3">
    <source>
        <dbReference type="Proteomes" id="UP000248597"/>
    </source>
</evidence>
<keyword evidence="1" id="KW-0732">Signal</keyword>
<dbReference type="EMBL" id="QFPJ01000032">
    <property type="protein sequence ID" value="PZQ21294.1"/>
    <property type="molecule type" value="Genomic_DNA"/>
</dbReference>
<evidence type="ECO:0000256" key="1">
    <source>
        <dbReference type="SAM" id="SignalP"/>
    </source>
</evidence>
<gene>
    <name evidence="2" type="ORF">DI569_12310</name>
</gene>
<dbReference type="Proteomes" id="UP000248597">
    <property type="component" value="Unassembled WGS sequence"/>
</dbReference>
<reference evidence="2 3" key="1">
    <citation type="submission" date="2017-08" db="EMBL/GenBank/DDBJ databases">
        <title>Infants hospitalized years apart are colonized by the same room-sourced microbial strains.</title>
        <authorList>
            <person name="Brooks B."/>
            <person name="Olm M.R."/>
            <person name="Firek B.A."/>
            <person name="Baker R."/>
            <person name="Thomas B.C."/>
            <person name="Morowitz M.J."/>
            <person name="Banfield J.F."/>
        </authorList>
    </citation>
    <scope>NUCLEOTIDE SEQUENCE [LARGE SCALE GENOMIC DNA]</scope>
    <source>
        <strain evidence="2">S2_005_003_R2_47</strain>
    </source>
</reference>
<feature type="signal peptide" evidence="1">
    <location>
        <begin position="1"/>
        <end position="20"/>
    </location>
</feature>